<dbReference type="PROSITE" id="PS50839">
    <property type="entry name" value="CHASE"/>
    <property type="match status" value="1"/>
</dbReference>
<protein>
    <recommendedName>
        <fullName evidence="7">CHASE domain-containing protein</fullName>
    </recommendedName>
</protein>
<feature type="domain" description="CHASE" evidence="7">
    <location>
        <begin position="1"/>
        <end position="65"/>
    </location>
</feature>
<evidence type="ECO:0000256" key="2">
    <source>
        <dbReference type="ARBA" id="ARBA00022692"/>
    </source>
</evidence>
<dbReference type="GO" id="GO:0007165">
    <property type="term" value="P:signal transduction"/>
    <property type="evidence" value="ECO:0007669"/>
    <property type="project" value="UniProtKB-ARBA"/>
</dbReference>
<dbReference type="EMBL" id="BKCJ010009103">
    <property type="protein sequence ID" value="GEU85412.1"/>
    <property type="molecule type" value="Genomic_DNA"/>
</dbReference>
<evidence type="ECO:0000256" key="6">
    <source>
        <dbReference type="SAM" id="MobiDB-lite"/>
    </source>
</evidence>
<evidence type="ECO:0000256" key="5">
    <source>
        <dbReference type="ARBA" id="ARBA00023136"/>
    </source>
</evidence>
<dbReference type="PANTHER" id="PTHR32208:SF93">
    <property type="entry name" value="ALDEHYDE OXIDASE GLOX1"/>
    <property type="match status" value="1"/>
</dbReference>
<reference evidence="8" key="1">
    <citation type="journal article" date="2019" name="Sci. Rep.">
        <title>Draft genome of Tanacetum cinerariifolium, the natural source of mosquito coil.</title>
        <authorList>
            <person name="Yamashiro T."/>
            <person name="Shiraishi A."/>
            <person name="Satake H."/>
            <person name="Nakayama K."/>
        </authorList>
    </citation>
    <scope>NUCLEOTIDE SEQUENCE</scope>
</reference>
<dbReference type="InterPro" id="IPR042240">
    <property type="entry name" value="CHASE_sf"/>
</dbReference>
<evidence type="ECO:0000256" key="3">
    <source>
        <dbReference type="ARBA" id="ARBA00022729"/>
    </source>
</evidence>
<comment type="subcellular location">
    <subcellularLocation>
        <location evidence="1">Membrane</location>
    </subcellularLocation>
</comment>
<sequence length="1180" mass="129626">MMRARELRKGVLTAPFEFIKTKRLGVILTFAMYKRDLPSNATLEKELKQPMDDRGGALSPGPVAGGSAAPRPDVAAAPGPGDSNTHGESDYAKPEIETNYKGAWAIDNPNVGVCAMQLQLMPNDQVIWYDATSLGPSARKLEQEGNCPINPDANNKSDCWAHALAYDWKTSKSRTVKLRGEPWCSSGNLWPNGSMVATGGTLSGVKAVRMMPMDDLRADFSEKRDALGDFRWYSSNQILEDGTAIVVGGREAFSYEIVPPSLEFQPKKIDLPFLKETCTPAKGPNMYIENNLYPFLFLLTDGNVFLFANNRAITLNPTSGKIIQEHPVCPGGSRNYPPSGNSAILPLKMSSDNTRALNVEIVICGGNKPDAFEKVDVKHVTDKGKEFVPALKDCHRIHPMDKDAQWENEQDMPSSRIMGDLLHLPTGDLLMINGAQKGTSGWENAIEPNFTPLLYQPFKPIGSRFTEMNPTNISRMYHSSSALLPDTKVLVAGSNPHQFYTFNATFPTELRVEKFSPHYLDSKLDIQRPVIDEKGTDKVLKYGKPFMIAASLQSKKPLVLGEVKVNMLYPPFTTHGFSQNQRMIVPTLTDVADNVITALAPPSGKFAPPGCIDDTSISKIIVCGGDELVVLIDDPFKFCDGESYYAKPQIESTFLGEWVVDNPNAGVAAMQLQLMPNDKVIWFDTTALGPSALKLQPEGNCPLNPDTDNQPDCFAHAVAYDWKTSKIRPLTIKGDAWCSSGNLWPNGNLVATGGTFSGNKAIRVLANDDPNADFINKINVLAMGRWYSSNLVLQDGSSIVVGGRDSFSYEIVPPQLDFTPKIFDLPFLQQTTTPAIGPGPPIENNLYPFLFLLPDGNVFIFANNRAISFCAYTGKVIADFPELPGGSRNYPPSGMSALFPLKLTPDNQAINAEIVICGGNAPNAYAVVDAKHATEKQFLPALKDCNRIQPLKPNPMWEKEQDMPSPRTMGDLLLLPTGDLLMHNGAQKGCSGWEDSTEANLIPLLYTPNKQMGQRFKELKPTTIARMYHSASALLPDTKVLVAGSNMHAQYTFDGDYPTELRVEKFSPPYLDPALDKDRPEINEQGTDKVLKYETQFKVSVKSDKKLEFGDVIITMLYPPFTTHGFSQNQRLLIPALTGVDNNVITAVAPANGIIAPPGYYILFVNYLGVPGKGIWVHID</sequence>
<dbReference type="PANTHER" id="PTHR32208">
    <property type="entry name" value="SECRETED PROTEIN-RELATED"/>
    <property type="match status" value="1"/>
</dbReference>
<proteinExistence type="predicted"/>
<accession>A0A6L2NJX1</accession>
<keyword evidence="2" id="KW-0812">Transmembrane</keyword>
<dbReference type="SUPFAM" id="SSF50965">
    <property type="entry name" value="Galactose oxidase, central domain"/>
    <property type="match status" value="2"/>
</dbReference>
<dbReference type="Pfam" id="PF09118">
    <property type="entry name" value="GO-like_E_set"/>
    <property type="match status" value="2"/>
</dbReference>
<dbReference type="InterPro" id="IPR015202">
    <property type="entry name" value="GO-like_E_set"/>
</dbReference>
<dbReference type="InterPro" id="IPR011043">
    <property type="entry name" value="Gal_Oxase/kelch_b-propeller"/>
</dbReference>
<keyword evidence="4" id="KW-1133">Transmembrane helix</keyword>
<name>A0A6L2NJX1_TANCI</name>
<dbReference type="InterPro" id="IPR037293">
    <property type="entry name" value="Gal_Oxidase_central_sf"/>
</dbReference>
<evidence type="ECO:0000259" key="7">
    <source>
        <dbReference type="PROSITE" id="PS50839"/>
    </source>
</evidence>
<dbReference type="AlphaFoldDB" id="A0A6L2NJX1"/>
<dbReference type="InterPro" id="IPR014756">
    <property type="entry name" value="Ig_E-set"/>
</dbReference>
<evidence type="ECO:0000313" key="8">
    <source>
        <dbReference type="EMBL" id="GEU85412.1"/>
    </source>
</evidence>
<dbReference type="GO" id="GO:0003824">
    <property type="term" value="F:catalytic activity"/>
    <property type="evidence" value="ECO:0007669"/>
    <property type="project" value="UniProtKB-ARBA"/>
</dbReference>
<comment type="caution">
    <text evidence="8">The sequence shown here is derived from an EMBL/GenBank/DDBJ whole genome shotgun (WGS) entry which is preliminary data.</text>
</comment>
<dbReference type="CDD" id="cd02851">
    <property type="entry name" value="E_set_GO_C"/>
    <property type="match status" value="2"/>
</dbReference>
<keyword evidence="5" id="KW-0472">Membrane</keyword>
<dbReference type="InterPro" id="IPR009880">
    <property type="entry name" value="Glyoxal_oxidase_N"/>
</dbReference>
<organism evidence="8">
    <name type="scientific">Tanacetum cinerariifolium</name>
    <name type="common">Dalmatian daisy</name>
    <name type="synonym">Chrysanthemum cinerariifolium</name>
    <dbReference type="NCBI Taxonomy" id="118510"/>
    <lineage>
        <taxon>Eukaryota</taxon>
        <taxon>Viridiplantae</taxon>
        <taxon>Streptophyta</taxon>
        <taxon>Embryophyta</taxon>
        <taxon>Tracheophyta</taxon>
        <taxon>Spermatophyta</taxon>
        <taxon>Magnoliopsida</taxon>
        <taxon>eudicotyledons</taxon>
        <taxon>Gunneridae</taxon>
        <taxon>Pentapetalae</taxon>
        <taxon>asterids</taxon>
        <taxon>campanulids</taxon>
        <taxon>Asterales</taxon>
        <taxon>Asteraceae</taxon>
        <taxon>Asteroideae</taxon>
        <taxon>Anthemideae</taxon>
        <taxon>Anthemidinae</taxon>
        <taxon>Tanacetum</taxon>
    </lineage>
</organism>
<dbReference type="Gene3D" id="2.130.10.80">
    <property type="entry name" value="Galactose oxidase/kelch, beta-propeller"/>
    <property type="match status" value="2"/>
</dbReference>
<dbReference type="Gene3D" id="3.30.450.350">
    <property type="entry name" value="CHASE domain"/>
    <property type="match status" value="1"/>
</dbReference>
<gene>
    <name evidence="8" type="ORF">Tci_057390</name>
</gene>
<dbReference type="SUPFAM" id="SSF81296">
    <property type="entry name" value="E set domains"/>
    <property type="match status" value="2"/>
</dbReference>
<dbReference type="GO" id="GO:0016020">
    <property type="term" value="C:membrane"/>
    <property type="evidence" value="ECO:0007669"/>
    <property type="project" value="UniProtKB-SubCell"/>
</dbReference>
<feature type="region of interest" description="Disordered" evidence="6">
    <location>
        <begin position="51"/>
        <end position="91"/>
    </location>
</feature>
<dbReference type="Pfam" id="PF07250">
    <property type="entry name" value="Glyoxal_oxid_N"/>
    <property type="match status" value="2"/>
</dbReference>
<dbReference type="InterPro" id="IPR006189">
    <property type="entry name" value="CHASE_dom"/>
</dbReference>
<keyword evidence="3" id="KW-0732">Signal</keyword>
<evidence type="ECO:0000256" key="1">
    <source>
        <dbReference type="ARBA" id="ARBA00004370"/>
    </source>
</evidence>
<dbReference type="Gene3D" id="2.60.40.10">
    <property type="entry name" value="Immunoglobulins"/>
    <property type="match status" value="2"/>
</dbReference>
<dbReference type="InterPro" id="IPR013783">
    <property type="entry name" value="Ig-like_fold"/>
</dbReference>
<evidence type="ECO:0000256" key="4">
    <source>
        <dbReference type="ARBA" id="ARBA00022989"/>
    </source>
</evidence>